<sequence length="214" mass="24057">MTMRLKIDILLLCAVICTASCSKNRGEGNGLYGEIEAKCLCPPTIHLQPYGNFSQREADKLGKELTKKIEEIFGVELDYEVHPSLPLSDTLMNDAKTRYRAEKMIHSMAADANKHNIYIGLTHKDISCSIHGKKDWGVQGLSLIPGNACVASTFRVKDRKDFWKVVCHEFIHTYFTYNHCPKDNPSCLMQAAKGHPRYKGKNALCSYCSSVLKI</sequence>
<dbReference type="InterPro" id="IPR024079">
    <property type="entry name" value="MetalloPept_cat_dom_sf"/>
</dbReference>
<dbReference type="AlphaFoldDB" id="A0A1M6SJX3"/>
<name>A0A1M6SJX3_XYLRU</name>
<accession>A0A1M6SJX3</accession>
<dbReference type="EMBL" id="FRBD01000003">
    <property type="protein sequence ID" value="SHK45074.1"/>
    <property type="molecule type" value="Genomic_DNA"/>
</dbReference>
<evidence type="ECO:0000313" key="1">
    <source>
        <dbReference type="EMBL" id="SHK45074.1"/>
    </source>
</evidence>
<organism evidence="1 2">
    <name type="scientific">Xylanibacter ruminicola</name>
    <name type="common">Prevotella ruminicola</name>
    <dbReference type="NCBI Taxonomy" id="839"/>
    <lineage>
        <taxon>Bacteria</taxon>
        <taxon>Pseudomonadati</taxon>
        <taxon>Bacteroidota</taxon>
        <taxon>Bacteroidia</taxon>
        <taxon>Bacteroidales</taxon>
        <taxon>Prevotellaceae</taxon>
        <taxon>Xylanibacter</taxon>
    </lineage>
</organism>
<dbReference type="Proteomes" id="UP000184130">
    <property type="component" value="Unassembled WGS sequence"/>
</dbReference>
<evidence type="ECO:0000313" key="2">
    <source>
        <dbReference type="Proteomes" id="UP000184130"/>
    </source>
</evidence>
<dbReference type="Gene3D" id="3.40.390.10">
    <property type="entry name" value="Collagenase (Catalytic Domain)"/>
    <property type="match status" value="1"/>
</dbReference>
<gene>
    <name evidence="1" type="ORF">SAMN05216463_103231</name>
</gene>
<protein>
    <submittedName>
        <fullName evidence="1">Archaemetzincin</fullName>
    </submittedName>
</protein>
<proteinExistence type="predicted"/>
<dbReference type="GO" id="GO:0008237">
    <property type="term" value="F:metallopeptidase activity"/>
    <property type="evidence" value="ECO:0007669"/>
    <property type="project" value="InterPro"/>
</dbReference>
<reference evidence="1 2" key="1">
    <citation type="submission" date="2016-11" db="EMBL/GenBank/DDBJ databases">
        <authorList>
            <person name="Jaros S."/>
            <person name="Januszkiewicz K."/>
            <person name="Wedrychowicz H."/>
        </authorList>
    </citation>
    <scope>NUCLEOTIDE SEQUENCE [LARGE SCALE GENOMIC DNA]</scope>
    <source>
        <strain evidence="1 2">KHT3</strain>
    </source>
</reference>